<name>B2W5E5_PYRTR</name>
<dbReference type="InParanoid" id="B2W5E5"/>
<dbReference type="EMBL" id="DS231618">
    <property type="protein sequence ID" value="EDU47752.1"/>
    <property type="molecule type" value="Genomic_DNA"/>
</dbReference>
<proteinExistence type="predicted"/>
<evidence type="ECO:0000313" key="1">
    <source>
        <dbReference type="EMBL" id="EDU47752.1"/>
    </source>
</evidence>
<accession>B2W5E5</accession>
<gene>
    <name evidence="1" type="ORF">PTRG_04845</name>
</gene>
<dbReference type="Proteomes" id="UP000001471">
    <property type="component" value="Unassembled WGS sequence"/>
</dbReference>
<evidence type="ECO:0000313" key="2">
    <source>
        <dbReference type="Proteomes" id="UP000001471"/>
    </source>
</evidence>
<dbReference type="AlphaFoldDB" id="B2W5E5"/>
<sequence>MLDGGILYLPANYLGFESAKVFNVHLSVSYLSFSSIQIKHFPKSQQHLSVPILIMLPQSLGLFAFSAFAAVAQGASVSLDARQGLKLAWIKGGDKPAGRLIGPICEEIRDTVDCLCSSGRSGLWLARSEAIQRVSSAAVIRDSEQGMARKPSYNYPGPQNPEYTWLHLRLRLCW</sequence>
<dbReference type="HOGENOM" id="CLU_1540885_0_0_1"/>
<organism evidence="1 2">
    <name type="scientific">Pyrenophora tritici-repentis (strain Pt-1C-BFP)</name>
    <name type="common">Wheat tan spot fungus</name>
    <name type="synonym">Drechslera tritici-repentis</name>
    <dbReference type="NCBI Taxonomy" id="426418"/>
    <lineage>
        <taxon>Eukaryota</taxon>
        <taxon>Fungi</taxon>
        <taxon>Dikarya</taxon>
        <taxon>Ascomycota</taxon>
        <taxon>Pezizomycotina</taxon>
        <taxon>Dothideomycetes</taxon>
        <taxon>Pleosporomycetidae</taxon>
        <taxon>Pleosporales</taxon>
        <taxon>Pleosporineae</taxon>
        <taxon>Pleosporaceae</taxon>
        <taxon>Pyrenophora</taxon>
    </lineage>
</organism>
<protein>
    <submittedName>
        <fullName evidence="1">Uncharacterized protein</fullName>
    </submittedName>
</protein>
<reference evidence="2" key="1">
    <citation type="journal article" date="2013" name="G3 (Bethesda)">
        <title>Comparative genomics of a plant-pathogenic fungus, Pyrenophora tritici-repentis, reveals transduplication and the impact of repeat elements on pathogenicity and population divergence.</title>
        <authorList>
            <person name="Manning V.A."/>
            <person name="Pandelova I."/>
            <person name="Dhillon B."/>
            <person name="Wilhelm L.J."/>
            <person name="Goodwin S.B."/>
            <person name="Berlin A.M."/>
            <person name="Figueroa M."/>
            <person name="Freitag M."/>
            <person name="Hane J.K."/>
            <person name="Henrissat B."/>
            <person name="Holman W.H."/>
            <person name="Kodira C.D."/>
            <person name="Martin J."/>
            <person name="Oliver R.P."/>
            <person name="Robbertse B."/>
            <person name="Schackwitz W."/>
            <person name="Schwartz D.C."/>
            <person name="Spatafora J.W."/>
            <person name="Turgeon B.G."/>
            <person name="Yandava C."/>
            <person name="Young S."/>
            <person name="Zhou S."/>
            <person name="Zeng Q."/>
            <person name="Grigoriev I.V."/>
            <person name="Ma L.-J."/>
            <person name="Ciuffetti L.M."/>
        </authorList>
    </citation>
    <scope>NUCLEOTIDE SEQUENCE [LARGE SCALE GENOMIC DNA]</scope>
    <source>
        <strain evidence="2">Pt-1C-BFP</strain>
    </source>
</reference>